<organism evidence="1 2">
    <name type="scientific">Modestobacter versicolor</name>
    <dbReference type="NCBI Taxonomy" id="429133"/>
    <lineage>
        <taxon>Bacteria</taxon>
        <taxon>Bacillati</taxon>
        <taxon>Actinomycetota</taxon>
        <taxon>Actinomycetes</taxon>
        <taxon>Geodermatophilales</taxon>
        <taxon>Geodermatophilaceae</taxon>
        <taxon>Modestobacter</taxon>
    </lineage>
</organism>
<protein>
    <submittedName>
        <fullName evidence="1">Uncharacterized protein</fullName>
    </submittedName>
</protein>
<gene>
    <name evidence="1" type="ORF">FHX36_000915</name>
</gene>
<evidence type="ECO:0000313" key="1">
    <source>
        <dbReference type="EMBL" id="MBB3675180.1"/>
    </source>
</evidence>
<name>A0A839XU81_9ACTN</name>
<dbReference type="EMBL" id="JACIBU010000001">
    <property type="protein sequence ID" value="MBB3675180.1"/>
    <property type="molecule type" value="Genomic_DNA"/>
</dbReference>
<dbReference type="AlphaFoldDB" id="A0A839XU81"/>
<dbReference type="Proteomes" id="UP000580718">
    <property type="component" value="Unassembled WGS sequence"/>
</dbReference>
<sequence>METSTSRGPWCPGPTVRGVDALQAAGRTLVRVQDLLGPTAPGETNR</sequence>
<accession>A0A839XU81</accession>
<comment type="caution">
    <text evidence="1">The sequence shown here is derived from an EMBL/GenBank/DDBJ whole genome shotgun (WGS) entry which is preliminary data.</text>
</comment>
<proteinExistence type="predicted"/>
<reference evidence="1 2" key="1">
    <citation type="submission" date="2020-08" db="EMBL/GenBank/DDBJ databases">
        <title>Sequencing the genomes of 1000 actinobacteria strains.</title>
        <authorList>
            <person name="Klenk H.-P."/>
        </authorList>
    </citation>
    <scope>NUCLEOTIDE SEQUENCE [LARGE SCALE GENOMIC DNA]</scope>
    <source>
        <strain evidence="1 2">DSM 16678</strain>
    </source>
</reference>
<evidence type="ECO:0000313" key="2">
    <source>
        <dbReference type="Proteomes" id="UP000580718"/>
    </source>
</evidence>